<dbReference type="RefSeq" id="WP_349641218.1">
    <property type="nucleotide sequence ID" value="NZ_CAWVOH010000001.1"/>
</dbReference>
<dbReference type="EMBL" id="CAWVOH010000001">
    <property type="protein sequence ID" value="CAK8053661.1"/>
    <property type="molecule type" value="Genomic_DNA"/>
</dbReference>
<reference evidence="2 3" key="1">
    <citation type="submission" date="2024-01" db="EMBL/GenBank/DDBJ databases">
        <authorList>
            <person name="Botero Cardona J."/>
        </authorList>
    </citation>
    <scope>NUCLEOTIDE SEQUENCE [LARGE SCALE GENOMIC DNA]</scope>
    <source>
        <strain evidence="2 3">LMG 33000</strain>
    </source>
</reference>
<gene>
    <name evidence="2" type="ORF">R54876_GBNLAHCA_00218</name>
</gene>
<protein>
    <submittedName>
        <fullName evidence="2">Uncharacterized protein</fullName>
    </submittedName>
</protein>
<proteinExistence type="predicted"/>
<keyword evidence="3" id="KW-1185">Reference proteome</keyword>
<evidence type="ECO:0000313" key="2">
    <source>
        <dbReference type="EMBL" id="CAK8053661.1"/>
    </source>
</evidence>
<accession>A0ABP0ERL9</accession>
<name>A0ABP0ERL9_9LACO</name>
<feature type="region of interest" description="Disordered" evidence="1">
    <location>
        <begin position="29"/>
        <end position="90"/>
    </location>
</feature>
<evidence type="ECO:0000313" key="3">
    <source>
        <dbReference type="Proteomes" id="UP001314241"/>
    </source>
</evidence>
<feature type="compositionally biased region" description="Polar residues" evidence="1">
    <location>
        <begin position="58"/>
        <end position="90"/>
    </location>
</feature>
<sequence length="140" mass="14704">MKKVITGLVAAALIGVGGTAGYTYLNSSSVHDDQTSHKSSKSASSSSVAKSQVSTNSQDSNEIKQPTTGSNSQASDSYDPNKTWSGTEISMSMIDQTRTALSQAGLPADNYGNADIKRMIAEASQQNTSVVDYAKSNYHS</sequence>
<feature type="compositionally biased region" description="Low complexity" evidence="1">
    <location>
        <begin position="41"/>
        <end position="57"/>
    </location>
</feature>
<evidence type="ECO:0000256" key="1">
    <source>
        <dbReference type="SAM" id="MobiDB-lite"/>
    </source>
</evidence>
<dbReference type="Proteomes" id="UP001314241">
    <property type="component" value="Unassembled WGS sequence"/>
</dbReference>
<organism evidence="2 3">
    <name type="scientific">Eupransor demetentiae</name>
    <dbReference type="NCBI Taxonomy" id="3109584"/>
    <lineage>
        <taxon>Bacteria</taxon>
        <taxon>Bacillati</taxon>
        <taxon>Bacillota</taxon>
        <taxon>Bacilli</taxon>
        <taxon>Lactobacillales</taxon>
        <taxon>Lactobacillaceae</taxon>
        <taxon>Eupransor</taxon>
    </lineage>
</organism>
<comment type="caution">
    <text evidence="2">The sequence shown here is derived from an EMBL/GenBank/DDBJ whole genome shotgun (WGS) entry which is preliminary data.</text>
</comment>